<feature type="active site" description="Proton donor" evidence="5">
    <location>
        <position position="716"/>
    </location>
</feature>
<dbReference type="InterPro" id="IPR003018">
    <property type="entry name" value="GAF"/>
</dbReference>
<reference evidence="11" key="1">
    <citation type="submission" date="2019-03" db="EMBL/GenBank/DDBJ databases">
        <title>Improved annotation for the trematode Fasciola hepatica.</title>
        <authorList>
            <person name="Choi Y.-J."/>
            <person name="Martin J."/>
            <person name="Mitreva M."/>
        </authorList>
    </citation>
    <scope>NUCLEOTIDE SEQUENCE [LARGE SCALE GENOMIC DNA]</scope>
</reference>
<dbReference type="Gene3D" id="3.30.450.40">
    <property type="match status" value="2"/>
</dbReference>
<dbReference type="InterPro" id="IPR023174">
    <property type="entry name" value="PDEase_CS"/>
</dbReference>
<feature type="region of interest" description="Disordered" evidence="9">
    <location>
        <begin position="143"/>
        <end position="163"/>
    </location>
</feature>
<feature type="binding site" evidence="6">
    <location>
        <position position="876"/>
    </location>
    <ligand>
        <name>AMP</name>
        <dbReference type="ChEBI" id="CHEBI:456215"/>
    </ligand>
</feature>
<protein>
    <recommendedName>
        <fullName evidence="8">Phosphodiesterase</fullName>
        <ecNumber evidence="8">3.1.4.-</ecNumber>
    </recommendedName>
</protein>
<feature type="binding site" evidence="7">
    <location>
        <position position="757"/>
    </location>
    <ligand>
        <name>Zn(2+)</name>
        <dbReference type="ChEBI" id="CHEBI:29105"/>
        <label>1</label>
    </ligand>
</feature>
<name>A0A4E0RYM2_FASHE</name>
<dbReference type="Proteomes" id="UP000230066">
    <property type="component" value="Unassembled WGS sequence"/>
</dbReference>
<dbReference type="CDD" id="cd00077">
    <property type="entry name" value="HDc"/>
    <property type="match status" value="1"/>
</dbReference>
<feature type="compositionally biased region" description="Basic and acidic residues" evidence="9">
    <location>
        <begin position="548"/>
        <end position="562"/>
    </location>
</feature>
<dbReference type="InterPro" id="IPR023088">
    <property type="entry name" value="PDEase"/>
</dbReference>
<evidence type="ECO:0000256" key="3">
    <source>
        <dbReference type="ARBA" id="ARBA00022723"/>
    </source>
</evidence>
<evidence type="ECO:0000256" key="9">
    <source>
        <dbReference type="SAM" id="MobiDB-lite"/>
    </source>
</evidence>
<dbReference type="Pfam" id="PF00233">
    <property type="entry name" value="PDEase_I"/>
    <property type="match status" value="1"/>
</dbReference>
<keyword evidence="3 7" id="KW-0479">Metal-binding</keyword>
<keyword evidence="2" id="KW-0140">cGMP</keyword>
<feature type="binding site" evidence="6">
    <location>
        <position position="757"/>
    </location>
    <ligand>
        <name>AMP</name>
        <dbReference type="ChEBI" id="CHEBI:456215"/>
    </ligand>
</feature>
<evidence type="ECO:0000313" key="12">
    <source>
        <dbReference type="Proteomes" id="UP000230066"/>
    </source>
</evidence>
<keyword evidence="4 8" id="KW-0378">Hydrolase</keyword>
<dbReference type="FunFam" id="1.10.1300.10:FF:000003">
    <property type="entry name" value="Phosphodiesterase"/>
    <property type="match status" value="1"/>
</dbReference>
<evidence type="ECO:0000256" key="7">
    <source>
        <dbReference type="PIRSR" id="PIRSR623088-3"/>
    </source>
</evidence>
<gene>
    <name evidence="11" type="ORF">D915_000083</name>
</gene>
<feature type="region of interest" description="Disordered" evidence="9">
    <location>
        <begin position="1014"/>
        <end position="1045"/>
    </location>
</feature>
<feature type="binding site" evidence="6">
    <location>
        <begin position="716"/>
        <end position="720"/>
    </location>
    <ligand>
        <name>AMP</name>
        <dbReference type="ChEBI" id="CHEBI:456215"/>
    </ligand>
</feature>
<dbReference type="GO" id="GO:0007165">
    <property type="term" value="P:signal transduction"/>
    <property type="evidence" value="ECO:0007669"/>
    <property type="project" value="InterPro"/>
</dbReference>
<dbReference type="PRINTS" id="PR00387">
    <property type="entry name" value="PDIESTERASE1"/>
</dbReference>
<dbReference type="PANTHER" id="PTHR11347">
    <property type="entry name" value="CYCLIC NUCLEOTIDE PHOSPHODIESTERASE"/>
    <property type="match status" value="1"/>
</dbReference>
<dbReference type="Pfam" id="PF01590">
    <property type="entry name" value="GAF"/>
    <property type="match status" value="2"/>
</dbReference>
<evidence type="ECO:0000256" key="6">
    <source>
        <dbReference type="PIRSR" id="PIRSR623088-2"/>
    </source>
</evidence>
<dbReference type="EC" id="3.1.4.-" evidence="8"/>
<dbReference type="SMART" id="SM00065">
    <property type="entry name" value="GAF"/>
    <property type="match status" value="2"/>
</dbReference>
<dbReference type="GO" id="GO:0046872">
    <property type="term" value="F:metal ion binding"/>
    <property type="evidence" value="ECO:0007669"/>
    <property type="project" value="UniProtKB-KW"/>
</dbReference>
<dbReference type="EMBL" id="JXXN02000012">
    <property type="protein sequence ID" value="THD29068.1"/>
    <property type="molecule type" value="Genomic_DNA"/>
</dbReference>
<evidence type="ECO:0000259" key="10">
    <source>
        <dbReference type="PROSITE" id="PS51845"/>
    </source>
</evidence>
<evidence type="ECO:0000256" key="2">
    <source>
        <dbReference type="ARBA" id="ARBA00022535"/>
    </source>
</evidence>
<feature type="binding site" evidence="7">
    <location>
        <position position="757"/>
    </location>
    <ligand>
        <name>Zn(2+)</name>
        <dbReference type="ChEBI" id="CHEBI:29105"/>
        <label>2</label>
    </ligand>
</feature>
<evidence type="ECO:0000256" key="1">
    <source>
        <dbReference type="ARBA" id="ARBA00007648"/>
    </source>
</evidence>
<dbReference type="PROSITE" id="PS00126">
    <property type="entry name" value="PDEASE_I_1"/>
    <property type="match status" value="1"/>
</dbReference>
<dbReference type="PROSITE" id="PS51845">
    <property type="entry name" value="PDEASE_I_2"/>
    <property type="match status" value="1"/>
</dbReference>
<evidence type="ECO:0000313" key="11">
    <source>
        <dbReference type="EMBL" id="THD29068.1"/>
    </source>
</evidence>
<dbReference type="GO" id="GO:0004114">
    <property type="term" value="F:3',5'-cyclic-nucleotide phosphodiesterase activity"/>
    <property type="evidence" value="ECO:0007669"/>
    <property type="project" value="InterPro"/>
</dbReference>
<dbReference type="SUPFAM" id="SSF109604">
    <property type="entry name" value="HD-domain/PDEase-like"/>
    <property type="match status" value="1"/>
</dbReference>
<dbReference type="InterPro" id="IPR003607">
    <property type="entry name" value="HD/PDEase_dom"/>
</dbReference>
<dbReference type="SMART" id="SM00471">
    <property type="entry name" value="HDc"/>
    <property type="match status" value="1"/>
</dbReference>
<evidence type="ECO:0000256" key="5">
    <source>
        <dbReference type="PIRSR" id="PIRSR623088-1"/>
    </source>
</evidence>
<feature type="binding site" evidence="7">
    <location>
        <position position="876"/>
    </location>
    <ligand>
        <name>Zn(2+)</name>
        <dbReference type="ChEBI" id="CHEBI:29105"/>
        <label>1</label>
    </ligand>
</feature>
<feature type="binding site" evidence="6">
    <location>
        <position position="929"/>
    </location>
    <ligand>
        <name>AMP</name>
        <dbReference type="ChEBI" id="CHEBI:456215"/>
    </ligand>
</feature>
<sequence length="1045" mass="118421">MVGVSSACVCQICGAVSESDPEENFYDKITQWLDNNPTFTWSYFNRKADLPTDLWSGVESIGDSGSHAATGGDHKVLKEVETGLPYSRQHTNPSVPLRKISSQDFEFRDCKRIVSSCPDGSQTFIVDNPCFFDSSREGKVSVENREDITASTSSPRTSQSRRTFSLNERELINELVLDISHELDVTALCFKILQNVCILLNADRGSLFLIDKDSETGEPVLVSKLFDVTANCSLFESLEHSRKRHIKFPLGVGISGYVAQTGAYANIPDVYADPRFSDMVDRETGYRTRCLICMPIKNIHGKVLAVALIMNKKLGTGLLESSDKQQPDKTSTQPEENIFTERDVRIFESYVAFCGIGLHNAQIYQESRMEAYRNQVLLELARVIFTEQSDISRLIHTVLSHTIFLLRCQRCQMLLLQERPSVTDEPSSPTFQFTHCFDLACNDNLESMDMAKAMRSIEDSRFPVQLPIANAVLQTGEPINLADARSDPLFDSKLEEDLDSMWRTQTMLCMPIKQSDGQVLAVCFVMNKCSMDWRIEGEVEEKEEEEDGEKKNNKHSERRVQHDRLQKRITGKFIGPQLFQYTDASDWSGRFSQADECLFEAFALFAGLGLANRQMYDRVVQLLARQRILLDVLSYHATAPRCEARRLANSLIPTIRFYHLDDFGFTDIRLSDEATLKASVRMFLEMRFMQSFKCDLLALCRWILSVKKNYRQVTYHNWRHALNVTQTMFAVIMKAELQGLFDDIECLALMVACLSHDLDHRGTDNQFQVKTMSPLAELYSTSVLEHHHFNQCMMLLSKRGNNFLSNLTVPDHRRVVRLIEEYILATDLSRYFARIPVFKRTLETRHESAQTGSMEPWSTNQTERTLLGCMLMTTCDISAITKPWPVQKLTAELVATEFFEQGDLEKNKLNTQPLALMDRSHIHELPQLQVNFIDAICLPIYTAIVKVHPALQPLLDGCQRNRECWSLLAEGNEIPEHLFGLAHLDLDPSPPGVSPSSSPTALRMGSIHATTARRIVNAKPFESTPARRTSTSTSTTVGGSKTDLP</sequence>
<feature type="binding site" evidence="7">
    <location>
        <position position="756"/>
    </location>
    <ligand>
        <name>Zn(2+)</name>
        <dbReference type="ChEBI" id="CHEBI:29105"/>
        <label>1</label>
    </ligand>
</feature>
<keyword evidence="12" id="KW-1185">Reference proteome</keyword>
<dbReference type="InterPro" id="IPR036971">
    <property type="entry name" value="PDEase_catalytic_dom_sf"/>
</dbReference>
<proteinExistence type="inferred from homology"/>
<feature type="compositionally biased region" description="Acidic residues" evidence="9">
    <location>
        <begin position="538"/>
        <end position="547"/>
    </location>
</feature>
<feature type="binding site" evidence="7">
    <location>
        <position position="720"/>
    </location>
    <ligand>
        <name>Zn(2+)</name>
        <dbReference type="ChEBI" id="CHEBI:29105"/>
        <label>1</label>
    </ligand>
</feature>
<organism evidence="11 12">
    <name type="scientific">Fasciola hepatica</name>
    <name type="common">Liver fluke</name>
    <dbReference type="NCBI Taxonomy" id="6192"/>
    <lineage>
        <taxon>Eukaryota</taxon>
        <taxon>Metazoa</taxon>
        <taxon>Spiralia</taxon>
        <taxon>Lophotrochozoa</taxon>
        <taxon>Platyhelminthes</taxon>
        <taxon>Trematoda</taxon>
        <taxon>Digenea</taxon>
        <taxon>Plagiorchiida</taxon>
        <taxon>Echinostomata</taxon>
        <taxon>Echinostomatoidea</taxon>
        <taxon>Fasciolidae</taxon>
        <taxon>Fasciola</taxon>
    </lineage>
</organism>
<comment type="caution">
    <text evidence="11">The sequence shown here is derived from an EMBL/GenBank/DDBJ whole genome shotgun (WGS) entry which is preliminary data.</text>
</comment>
<comment type="similarity">
    <text evidence="1 8">Belongs to the cyclic nucleotide phosphodiesterase family.</text>
</comment>
<evidence type="ECO:0000256" key="4">
    <source>
        <dbReference type="ARBA" id="ARBA00022801"/>
    </source>
</evidence>
<evidence type="ECO:0000256" key="8">
    <source>
        <dbReference type="RuleBase" id="RU363067"/>
    </source>
</evidence>
<accession>A0A4E0RYM2</accession>
<dbReference type="InterPro" id="IPR029016">
    <property type="entry name" value="GAF-like_dom_sf"/>
</dbReference>
<feature type="domain" description="PDEase" evidence="10">
    <location>
        <begin position="640"/>
        <end position="972"/>
    </location>
</feature>
<feature type="compositionally biased region" description="Low complexity" evidence="9">
    <location>
        <begin position="151"/>
        <end position="163"/>
    </location>
</feature>
<feature type="region of interest" description="Disordered" evidence="9">
    <location>
        <begin position="538"/>
        <end position="562"/>
    </location>
</feature>
<dbReference type="SUPFAM" id="SSF55781">
    <property type="entry name" value="GAF domain-like"/>
    <property type="match status" value="3"/>
</dbReference>
<dbReference type="InterPro" id="IPR002073">
    <property type="entry name" value="PDEase_catalytic_dom"/>
</dbReference>
<dbReference type="Gene3D" id="1.10.1300.10">
    <property type="entry name" value="3'5'-cyclic nucleotide phosphodiesterase, catalytic domain"/>
    <property type="match status" value="1"/>
</dbReference>
<comment type="cofactor">
    <cofactor evidence="8">
        <name>a divalent metal cation</name>
        <dbReference type="ChEBI" id="CHEBI:60240"/>
    </cofactor>
    <text evidence="8">Binds 2 divalent metal cations per subunit. Site 1 may preferentially bind zinc ions, while site 2 has a preference for magnesium and/or manganese ions.</text>
</comment>
<dbReference type="AlphaFoldDB" id="A0A4E0RYM2"/>